<dbReference type="AlphaFoldDB" id="A0A1G8WF29"/>
<dbReference type="PROSITE" id="PS50995">
    <property type="entry name" value="HTH_MARR_2"/>
    <property type="match status" value="1"/>
</dbReference>
<organism evidence="5 6">
    <name type="scientific">Sediminibacillus albus</name>
    <dbReference type="NCBI Taxonomy" id="407036"/>
    <lineage>
        <taxon>Bacteria</taxon>
        <taxon>Bacillati</taxon>
        <taxon>Bacillota</taxon>
        <taxon>Bacilli</taxon>
        <taxon>Bacillales</taxon>
        <taxon>Bacillaceae</taxon>
        <taxon>Sediminibacillus</taxon>
    </lineage>
</organism>
<keyword evidence="6" id="KW-1185">Reference proteome</keyword>
<dbReference type="PANTHER" id="PTHR42756">
    <property type="entry name" value="TRANSCRIPTIONAL REGULATOR, MARR"/>
    <property type="match status" value="1"/>
</dbReference>
<dbReference type="Proteomes" id="UP000198694">
    <property type="component" value="Unassembled WGS sequence"/>
</dbReference>
<evidence type="ECO:0000256" key="2">
    <source>
        <dbReference type="ARBA" id="ARBA00023125"/>
    </source>
</evidence>
<dbReference type="PRINTS" id="PR00033">
    <property type="entry name" value="HTHASNC"/>
</dbReference>
<dbReference type="STRING" id="407036.SAMN05216243_0753"/>
<keyword evidence="2 5" id="KW-0238">DNA-binding</keyword>
<dbReference type="Gene3D" id="1.10.10.10">
    <property type="entry name" value="Winged helix-like DNA-binding domain superfamily/Winged helix DNA-binding domain"/>
    <property type="match status" value="1"/>
</dbReference>
<feature type="domain" description="HTH marR-type" evidence="4">
    <location>
        <begin position="6"/>
        <end position="142"/>
    </location>
</feature>
<protein>
    <submittedName>
        <fullName evidence="5">DNA-binding transcriptional regulator, MarR family</fullName>
    </submittedName>
</protein>
<dbReference type="PANTHER" id="PTHR42756:SF1">
    <property type="entry name" value="TRANSCRIPTIONAL REPRESSOR OF EMRAB OPERON"/>
    <property type="match status" value="1"/>
</dbReference>
<dbReference type="RefSeq" id="WP_175559221.1">
    <property type="nucleotide sequence ID" value="NZ_FNFL01000001.1"/>
</dbReference>
<dbReference type="SMART" id="SM00347">
    <property type="entry name" value="HTH_MARR"/>
    <property type="match status" value="1"/>
</dbReference>
<gene>
    <name evidence="5" type="ORF">SAMN05216243_0753</name>
</gene>
<evidence type="ECO:0000313" key="5">
    <source>
        <dbReference type="EMBL" id="SDJ76793.1"/>
    </source>
</evidence>
<evidence type="ECO:0000256" key="1">
    <source>
        <dbReference type="ARBA" id="ARBA00023015"/>
    </source>
</evidence>
<accession>A0A1G8WF29</accession>
<dbReference type="InterPro" id="IPR011991">
    <property type="entry name" value="ArsR-like_HTH"/>
</dbReference>
<keyword evidence="3" id="KW-0804">Transcription</keyword>
<evidence type="ECO:0000259" key="4">
    <source>
        <dbReference type="PROSITE" id="PS50995"/>
    </source>
</evidence>
<dbReference type="PRINTS" id="PR00598">
    <property type="entry name" value="HTHMARR"/>
</dbReference>
<dbReference type="GO" id="GO:0043565">
    <property type="term" value="F:sequence-specific DNA binding"/>
    <property type="evidence" value="ECO:0007669"/>
    <property type="project" value="InterPro"/>
</dbReference>
<reference evidence="5 6" key="1">
    <citation type="submission" date="2016-10" db="EMBL/GenBank/DDBJ databases">
        <authorList>
            <person name="de Groot N.N."/>
        </authorList>
    </citation>
    <scope>NUCLEOTIDE SEQUENCE [LARGE SCALE GENOMIC DNA]</scope>
    <source>
        <strain evidence="5 6">CGMCC 1.6502</strain>
    </source>
</reference>
<keyword evidence="1" id="KW-0805">Transcription regulation</keyword>
<evidence type="ECO:0000313" key="6">
    <source>
        <dbReference type="Proteomes" id="UP000198694"/>
    </source>
</evidence>
<dbReference type="InterPro" id="IPR036388">
    <property type="entry name" value="WH-like_DNA-bd_sf"/>
</dbReference>
<dbReference type="InterPro" id="IPR000485">
    <property type="entry name" value="AsnC-type_HTH_dom"/>
</dbReference>
<proteinExistence type="predicted"/>
<dbReference type="EMBL" id="FNFL01000001">
    <property type="protein sequence ID" value="SDJ76793.1"/>
    <property type="molecule type" value="Genomic_DNA"/>
</dbReference>
<dbReference type="CDD" id="cd00090">
    <property type="entry name" value="HTH_ARSR"/>
    <property type="match status" value="1"/>
</dbReference>
<name>A0A1G8WF29_9BACI</name>
<dbReference type="Pfam" id="PF01047">
    <property type="entry name" value="MarR"/>
    <property type="match status" value="1"/>
</dbReference>
<dbReference type="SUPFAM" id="SSF46785">
    <property type="entry name" value="Winged helix' DNA-binding domain"/>
    <property type="match status" value="1"/>
</dbReference>
<dbReference type="InterPro" id="IPR000835">
    <property type="entry name" value="HTH_MarR-typ"/>
</dbReference>
<dbReference type="InterPro" id="IPR036390">
    <property type="entry name" value="WH_DNA-bd_sf"/>
</dbReference>
<dbReference type="InterPro" id="IPR023187">
    <property type="entry name" value="Tscrpt_reg_MarR-type_CS"/>
</dbReference>
<dbReference type="PROSITE" id="PS01117">
    <property type="entry name" value="HTH_MARR_1"/>
    <property type="match status" value="1"/>
</dbReference>
<evidence type="ECO:0000256" key="3">
    <source>
        <dbReference type="ARBA" id="ARBA00023163"/>
    </source>
</evidence>
<sequence length="142" mass="16398">MAEKTGIEIYELLKEIQQLMKKDLRKEMADNNLTPLQIMIIHLLGEKNRLKVSEISRKMNLANSTISGVLDRLEQQGYIQRKRDDKDKRIVYILLTEKAEALQTSVYGLVHSYLNNMVKGASDEEIEQIIKGLATLKRLLEK</sequence>
<dbReference type="GO" id="GO:0003700">
    <property type="term" value="F:DNA-binding transcription factor activity"/>
    <property type="evidence" value="ECO:0007669"/>
    <property type="project" value="InterPro"/>
</dbReference>